<keyword evidence="12" id="KW-0675">Receptor</keyword>
<comment type="subcellular location">
    <subcellularLocation>
        <location evidence="1 8">Cell outer membrane</location>
        <topology evidence="1 8">Multi-pass membrane protein</topology>
    </subcellularLocation>
</comment>
<dbReference type="Pfam" id="PF00593">
    <property type="entry name" value="TonB_dep_Rec_b-barrel"/>
    <property type="match status" value="1"/>
</dbReference>
<gene>
    <name evidence="12" type="ORF">ESZ48_12445</name>
</gene>
<dbReference type="InterPro" id="IPR012910">
    <property type="entry name" value="Plug_dom"/>
</dbReference>
<evidence type="ECO:0000259" key="10">
    <source>
        <dbReference type="Pfam" id="PF00593"/>
    </source>
</evidence>
<dbReference type="InterPro" id="IPR023997">
    <property type="entry name" value="TonB-dep_OMP_SusC/RagA_CS"/>
</dbReference>
<evidence type="ECO:0000256" key="6">
    <source>
        <dbReference type="ARBA" id="ARBA00023136"/>
    </source>
</evidence>
<dbReference type="InterPro" id="IPR008969">
    <property type="entry name" value="CarboxyPept-like_regulatory"/>
</dbReference>
<evidence type="ECO:0000259" key="11">
    <source>
        <dbReference type="Pfam" id="PF07715"/>
    </source>
</evidence>
<evidence type="ECO:0000256" key="4">
    <source>
        <dbReference type="ARBA" id="ARBA00022692"/>
    </source>
</evidence>
<dbReference type="SUPFAM" id="SSF49464">
    <property type="entry name" value="Carboxypeptidase regulatory domain-like"/>
    <property type="match status" value="1"/>
</dbReference>
<evidence type="ECO:0000256" key="9">
    <source>
        <dbReference type="RuleBase" id="RU003357"/>
    </source>
</evidence>
<dbReference type="Proteomes" id="UP000289792">
    <property type="component" value="Unassembled WGS sequence"/>
</dbReference>
<dbReference type="Pfam" id="PF13715">
    <property type="entry name" value="CarbopepD_reg_2"/>
    <property type="match status" value="1"/>
</dbReference>
<reference evidence="12 13" key="1">
    <citation type="submission" date="2019-01" db="EMBL/GenBank/DDBJ databases">
        <title>Genome sequence of the Antarctic species Gelidibacter gilvus ACAM 158(T).</title>
        <authorList>
            <person name="Bowman J.P."/>
        </authorList>
    </citation>
    <scope>NUCLEOTIDE SEQUENCE [LARGE SCALE GENOMIC DNA]</scope>
    <source>
        <strain evidence="12 13">IC158</strain>
    </source>
</reference>
<sequence length="1114" mass="122650">MNASSVHTKDEKDLTIKALTLNASESFQKSKPLAWTSNLTKVLFENHLTDRNLPKKFEVSEIKNAQDLITVTGTITEADTGMPVSGANILEKNTTNGTMTDFNGNYSITLPKNAILIVSYIGFATKEINVNNLSKIDIVLETDAAHLDEVVVVGYGTQRKQDLTGAVSVVKTDEMLQQPTAEVTSQLQGRVSGVSITGGGQPGQAPQVKIRGSNTFGNNSPLYVVDGIPTQSIENINPNDIASMQVLKDAASASIYGSRAANGVIIISTKTGKGKLTVNYDAYSGSQLIQHGNPWEILSSQEMADLTFMAIRNTNPNAPINHPQYGNGPNPVLPNYIAPVGVNEVDESLYNVDPYYTDPAQLNSFYRIVEANKAGTNWFQEIFNTAPINSHNLTVSNGGEKGSALFSLNYFDQKGTLENTYLKRYTMRLNTIFNITDHIRIGENLSFAIRENPQLGALTEGSAVGMAFREQPIIPVRDIRGNFAGSFGQGLGNARNPVAILERLKNNRGVSNKLFGNIFAEIDLGENFTVRTTFGGQYYSNTFNSFAFPEYENAENNSVNSYTEGAQTNFNWTWTNTVTYKNTFADIHNLTVVLGTEAYQNKGREVGGSTQSYFSFDPDYVTLDTGSGTQTNYSFKYADALSSIFGRVDYNFNDRYLLGATIRRDGSSRFANEQYGWFPAGSVGWVISNESFFNSNWIDDLKVRAGYGVMGNQINVDPANSFTTFGGNNQTSFYAITGSNSSTSEGFQQARIGNVDAKWEKNINANFGIDAAFFNNSLQITADYYRKDVNDLLYNPNLPATAGSARAPYVNVGKMTNSGIDIDVSTYLTLAKDLQFNTTLTFTSYNNEIVQIAEGLNYFDLEGRRFNGSSIIRNAKGGSVSQFFGYKVEGFWNSQAEIDQANQEAIASTGDQNTRYQSDVTVGRFRYADINGDNRITSDDRTFIGDPNPDFTYGINLELKYKNWDFSMFLYGSQGNDIWNNVKWYTDFYSSFNGAKSRTALYDSWTPQNTNASAPIQQTVGSFSLADVPNSYFVEDGSYLRAKQIQVGYSLPASVLDAIKITRLRLYVQMANAFTFTSYSGIDPEISGGSVNFGIDEGAYPNQKQLIIGLNASL</sequence>
<dbReference type="Pfam" id="PF07715">
    <property type="entry name" value="Plug"/>
    <property type="match status" value="1"/>
</dbReference>
<accession>A0A4Q0XFQ7</accession>
<dbReference type="InterPro" id="IPR023996">
    <property type="entry name" value="TonB-dep_OMP_SusC/RagA"/>
</dbReference>
<dbReference type="EMBL" id="SDDZ01000007">
    <property type="protein sequence ID" value="RXJ49523.1"/>
    <property type="molecule type" value="Genomic_DNA"/>
</dbReference>
<dbReference type="SUPFAM" id="SSF56935">
    <property type="entry name" value="Porins"/>
    <property type="match status" value="1"/>
</dbReference>
<dbReference type="GO" id="GO:0009279">
    <property type="term" value="C:cell outer membrane"/>
    <property type="evidence" value="ECO:0007669"/>
    <property type="project" value="UniProtKB-SubCell"/>
</dbReference>
<protein>
    <submittedName>
        <fullName evidence="12">TonB-dependent receptor</fullName>
    </submittedName>
</protein>
<feature type="domain" description="TonB-dependent receptor-like beta-barrel" evidence="10">
    <location>
        <begin position="501"/>
        <end position="867"/>
    </location>
</feature>
<dbReference type="NCBIfam" id="TIGR04057">
    <property type="entry name" value="SusC_RagA_signa"/>
    <property type="match status" value="1"/>
</dbReference>
<keyword evidence="13" id="KW-1185">Reference proteome</keyword>
<name>A0A4Q0XFQ7_9FLAO</name>
<dbReference type="PROSITE" id="PS52016">
    <property type="entry name" value="TONB_DEPENDENT_REC_3"/>
    <property type="match status" value="1"/>
</dbReference>
<keyword evidence="4 8" id="KW-0812">Transmembrane</keyword>
<keyword evidence="3 8" id="KW-1134">Transmembrane beta strand</keyword>
<evidence type="ECO:0000256" key="7">
    <source>
        <dbReference type="ARBA" id="ARBA00023237"/>
    </source>
</evidence>
<keyword evidence="7 8" id="KW-0998">Cell outer membrane</keyword>
<dbReference type="AlphaFoldDB" id="A0A4Q0XFQ7"/>
<evidence type="ECO:0000313" key="13">
    <source>
        <dbReference type="Proteomes" id="UP000289792"/>
    </source>
</evidence>
<evidence type="ECO:0000256" key="8">
    <source>
        <dbReference type="PROSITE-ProRule" id="PRU01360"/>
    </source>
</evidence>
<evidence type="ECO:0000256" key="5">
    <source>
        <dbReference type="ARBA" id="ARBA00023077"/>
    </source>
</evidence>
<dbReference type="FunFam" id="2.170.130.10:FF:000008">
    <property type="entry name" value="SusC/RagA family TonB-linked outer membrane protein"/>
    <property type="match status" value="1"/>
</dbReference>
<proteinExistence type="inferred from homology"/>
<dbReference type="Gene3D" id="2.170.130.10">
    <property type="entry name" value="TonB-dependent receptor, plug domain"/>
    <property type="match status" value="1"/>
</dbReference>
<evidence type="ECO:0000256" key="3">
    <source>
        <dbReference type="ARBA" id="ARBA00022452"/>
    </source>
</evidence>
<dbReference type="InterPro" id="IPR036942">
    <property type="entry name" value="Beta-barrel_TonB_sf"/>
</dbReference>
<evidence type="ECO:0000256" key="1">
    <source>
        <dbReference type="ARBA" id="ARBA00004571"/>
    </source>
</evidence>
<dbReference type="Gene3D" id="2.40.170.20">
    <property type="entry name" value="TonB-dependent receptor, beta-barrel domain"/>
    <property type="match status" value="1"/>
</dbReference>
<comment type="similarity">
    <text evidence="8 9">Belongs to the TonB-dependent receptor family.</text>
</comment>
<dbReference type="InterPro" id="IPR000531">
    <property type="entry name" value="Beta-barrel_TonB"/>
</dbReference>
<organism evidence="12 13">
    <name type="scientific">Gelidibacter gilvus</name>
    <dbReference type="NCBI Taxonomy" id="59602"/>
    <lineage>
        <taxon>Bacteria</taxon>
        <taxon>Pseudomonadati</taxon>
        <taxon>Bacteroidota</taxon>
        <taxon>Flavobacteriia</taxon>
        <taxon>Flavobacteriales</taxon>
        <taxon>Flavobacteriaceae</taxon>
        <taxon>Gelidibacter</taxon>
    </lineage>
</organism>
<dbReference type="NCBIfam" id="TIGR04056">
    <property type="entry name" value="OMP_RagA_SusC"/>
    <property type="match status" value="1"/>
</dbReference>
<dbReference type="InterPro" id="IPR039426">
    <property type="entry name" value="TonB-dep_rcpt-like"/>
</dbReference>
<keyword evidence="6 8" id="KW-0472">Membrane</keyword>
<evidence type="ECO:0000313" key="12">
    <source>
        <dbReference type="EMBL" id="RXJ49523.1"/>
    </source>
</evidence>
<keyword evidence="2 8" id="KW-0813">Transport</keyword>
<keyword evidence="5 9" id="KW-0798">TonB box</keyword>
<comment type="caution">
    <text evidence="12">The sequence shown here is derived from an EMBL/GenBank/DDBJ whole genome shotgun (WGS) entry which is preliminary data.</text>
</comment>
<feature type="domain" description="TonB-dependent receptor plug" evidence="11">
    <location>
        <begin position="160"/>
        <end position="264"/>
    </location>
</feature>
<dbReference type="Gene3D" id="2.60.40.1120">
    <property type="entry name" value="Carboxypeptidase-like, regulatory domain"/>
    <property type="match status" value="1"/>
</dbReference>
<dbReference type="InterPro" id="IPR037066">
    <property type="entry name" value="Plug_dom_sf"/>
</dbReference>
<evidence type="ECO:0000256" key="2">
    <source>
        <dbReference type="ARBA" id="ARBA00022448"/>
    </source>
</evidence>
<dbReference type="OrthoDB" id="9768177at2"/>